<comment type="caution">
    <text evidence="1">The sequence shown here is derived from an EMBL/GenBank/DDBJ whole genome shotgun (WGS) entry which is preliminary data.</text>
</comment>
<evidence type="ECO:0000313" key="2">
    <source>
        <dbReference type="Proteomes" id="UP000297861"/>
    </source>
</evidence>
<accession>A0A4Y8KY96</accession>
<dbReference type="OrthoDB" id="6504658at2"/>
<protein>
    <submittedName>
        <fullName evidence="1">Uncharacterized protein</fullName>
    </submittedName>
</protein>
<gene>
    <name evidence="1" type="ORF">E2605_13400</name>
</gene>
<dbReference type="Proteomes" id="UP000297861">
    <property type="component" value="Unassembled WGS sequence"/>
</dbReference>
<proteinExistence type="predicted"/>
<dbReference type="STRING" id="1121485.GCA_000426485_01504"/>
<sequence>MTNNVISLFIDSQQTILAEPDHSLSLILPVGYDITSDKYFKQTPPDEAQIEAAIIEVEDMIMPLVAQVKAKNYRLETSDPKIWEIAGYANIKENVLSLSEIESVFSRFAAIVMGMPSSMDVLPQTKEFAATLLILREIMHHLGFENIFIV</sequence>
<dbReference type="EMBL" id="SOML01000008">
    <property type="protein sequence ID" value="TFD95407.1"/>
    <property type="molecule type" value="Genomic_DNA"/>
</dbReference>
<reference evidence="1 2" key="1">
    <citation type="submission" date="2019-03" db="EMBL/GenBank/DDBJ databases">
        <title>San Antonio Military Medical Center submission to MRSN (WRAIR), pending publication.</title>
        <authorList>
            <person name="Blyth D.M."/>
            <person name="Mccarthy S.L."/>
            <person name="Schall S.E."/>
            <person name="Stam J.A."/>
            <person name="Ong A.C."/>
            <person name="Mcgann P.T."/>
        </authorList>
    </citation>
    <scope>NUCLEOTIDE SEQUENCE [LARGE SCALE GENOMIC DNA]</scope>
    <source>
        <strain evidence="1 2">MRSN571793</strain>
    </source>
</reference>
<dbReference type="RefSeq" id="WP_134436822.1">
    <property type="nucleotide sequence ID" value="NZ_SOML01000008.1"/>
</dbReference>
<evidence type="ECO:0000313" key="1">
    <source>
        <dbReference type="EMBL" id="TFD95407.1"/>
    </source>
</evidence>
<dbReference type="AlphaFoldDB" id="A0A4Y8KY96"/>
<keyword evidence="2" id="KW-1185">Reference proteome</keyword>
<organism evidence="1 2">
    <name type="scientific">Dysgonomonas capnocytophagoides</name>
    <dbReference type="NCBI Taxonomy" id="45254"/>
    <lineage>
        <taxon>Bacteria</taxon>
        <taxon>Pseudomonadati</taxon>
        <taxon>Bacteroidota</taxon>
        <taxon>Bacteroidia</taxon>
        <taxon>Bacteroidales</taxon>
        <taxon>Dysgonomonadaceae</taxon>
        <taxon>Dysgonomonas</taxon>
    </lineage>
</organism>
<name>A0A4Y8KY96_9BACT</name>